<keyword evidence="5" id="KW-1185">Reference proteome</keyword>
<dbReference type="GO" id="GO:0005524">
    <property type="term" value="F:ATP binding"/>
    <property type="evidence" value="ECO:0007669"/>
    <property type="project" value="UniProtKB-KW"/>
</dbReference>
<dbReference type="SMART" id="SM00421">
    <property type="entry name" value="HTH_LUXR"/>
    <property type="match status" value="1"/>
</dbReference>
<dbReference type="Gene3D" id="1.10.10.10">
    <property type="entry name" value="Winged helix-like DNA-binding domain superfamily/Winged helix DNA-binding domain"/>
    <property type="match status" value="1"/>
</dbReference>
<dbReference type="SUPFAM" id="SSF46894">
    <property type="entry name" value="C-terminal effector domain of the bipartite response regulators"/>
    <property type="match status" value="1"/>
</dbReference>
<proteinExistence type="predicted"/>
<dbReference type="EMBL" id="JAPDOD010000033">
    <property type="protein sequence ID" value="MDA0164410.1"/>
    <property type="molecule type" value="Genomic_DNA"/>
</dbReference>
<gene>
    <name evidence="4" type="ORF">OM076_29335</name>
</gene>
<dbReference type="InterPro" id="IPR003593">
    <property type="entry name" value="AAA+_ATPase"/>
</dbReference>
<dbReference type="InterPro" id="IPR011990">
    <property type="entry name" value="TPR-like_helical_dom_sf"/>
</dbReference>
<dbReference type="Pfam" id="PF00196">
    <property type="entry name" value="GerE"/>
    <property type="match status" value="1"/>
</dbReference>
<dbReference type="RefSeq" id="WP_270043665.1">
    <property type="nucleotide sequence ID" value="NZ_JAPDOD010000033.1"/>
</dbReference>
<name>A0A9X3MX75_9ACTN</name>
<dbReference type="PANTHER" id="PTHR16305:SF28">
    <property type="entry name" value="GUANYLATE CYCLASE DOMAIN-CONTAINING PROTEIN"/>
    <property type="match status" value="1"/>
</dbReference>
<dbReference type="PANTHER" id="PTHR16305">
    <property type="entry name" value="TESTICULAR SOLUBLE ADENYLYL CYCLASE"/>
    <property type="match status" value="1"/>
</dbReference>
<reference evidence="4" key="1">
    <citation type="submission" date="2022-10" db="EMBL/GenBank/DDBJ databases">
        <title>The WGS of Solirubrobacter ginsenosidimutans DSM 21036.</title>
        <authorList>
            <person name="Jiang Z."/>
        </authorList>
    </citation>
    <scope>NUCLEOTIDE SEQUENCE</scope>
    <source>
        <strain evidence="4">DSM 21036</strain>
    </source>
</reference>
<organism evidence="4 5">
    <name type="scientific">Solirubrobacter ginsenosidimutans</name>
    <dbReference type="NCBI Taxonomy" id="490573"/>
    <lineage>
        <taxon>Bacteria</taxon>
        <taxon>Bacillati</taxon>
        <taxon>Actinomycetota</taxon>
        <taxon>Thermoleophilia</taxon>
        <taxon>Solirubrobacterales</taxon>
        <taxon>Solirubrobacteraceae</taxon>
        <taxon>Solirubrobacter</taxon>
    </lineage>
</organism>
<dbReference type="InterPro" id="IPR016032">
    <property type="entry name" value="Sig_transdc_resp-reg_C-effctor"/>
</dbReference>
<evidence type="ECO:0000256" key="2">
    <source>
        <dbReference type="ARBA" id="ARBA00022840"/>
    </source>
</evidence>
<dbReference type="SUPFAM" id="SSF48452">
    <property type="entry name" value="TPR-like"/>
    <property type="match status" value="2"/>
</dbReference>
<evidence type="ECO:0000256" key="1">
    <source>
        <dbReference type="ARBA" id="ARBA00022741"/>
    </source>
</evidence>
<feature type="domain" description="HTH luxR-type" evidence="3">
    <location>
        <begin position="831"/>
        <end position="896"/>
    </location>
</feature>
<dbReference type="Gene3D" id="1.25.40.10">
    <property type="entry name" value="Tetratricopeptide repeat domain"/>
    <property type="match status" value="1"/>
</dbReference>
<dbReference type="Pfam" id="PF13191">
    <property type="entry name" value="AAA_16"/>
    <property type="match status" value="1"/>
</dbReference>
<dbReference type="AlphaFoldDB" id="A0A9X3MX75"/>
<dbReference type="CDD" id="cd06170">
    <property type="entry name" value="LuxR_C_like"/>
    <property type="match status" value="1"/>
</dbReference>
<keyword evidence="2" id="KW-0067">ATP-binding</keyword>
<dbReference type="GO" id="GO:0005737">
    <property type="term" value="C:cytoplasm"/>
    <property type="evidence" value="ECO:0007669"/>
    <property type="project" value="TreeGrafter"/>
</dbReference>
<dbReference type="Proteomes" id="UP001149140">
    <property type="component" value="Unassembled WGS sequence"/>
</dbReference>
<dbReference type="SMART" id="SM00382">
    <property type="entry name" value="AAA"/>
    <property type="match status" value="1"/>
</dbReference>
<accession>A0A9X3MX75</accession>
<keyword evidence="1" id="KW-0547">Nucleotide-binding</keyword>
<comment type="caution">
    <text evidence="4">The sequence shown here is derived from an EMBL/GenBank/DDBJ whole genome shotgun (WGS) entry which is preliminary data.</text>
</comment>
<evidence type="ECO:0000313" key="4">
    <source>
        <dbReference type="EMBL" id="MDA0164410.1"/>
    </source>
</evidence>
<dbReference type="InterPro" id="IPR027417">
    <property type="entry name" value="P-loop_NTPase"/>
</dbReference>
<dbReference type="GO" id="GO:0006355">
    <property type="term" value="P:regulation of DNA-templated transcription"/>
    <property type="evidence" value="ECO:0007669"/>
    <property type="project" value="InterPro"/>
</dbReference>
<dbReference type="GO" id="GO:0004016">
    <property type="term" value="F:adenylate cyclase activity"/>
    <property type="evidence" value="ECO:0007669"/>
    <property type="project" value="TreeGrafter"/>
</dbReference>
<protein>
    <submittedName>
        <fullName evidence="4">LuxR C-terminal-related transcriptional regulator</fullName>
    </submittedName>
</protein>
<dbReference type="InterPro" id="IPR036388">
    <property type="entry name" value="WH-like_DNA-bd_sf"/>
</dbReference>
<dbReference type="InterPro" id="IPR041664">
    <property type="entry name" value="AAA_16"/>
</dbReference>
<dbReference type="InterPro" id="IPR000792">
    <property type="entry name" value="Tscrpt_reg_LuxR_C"/>
</dbReference>
<dbReference type="PROSITE" id="PS50043">
    <property type="entry name" value="HTH_LUXR_2"/>
    <property type="match status" value="1"/>
</dbReference>
<dbReference type="SUPFAM" id="SSF52540">
    <property type="entry name" value="P-loop containing nucleoside triphosphate hydrolases"/>
    <property type="match status" value="1"/>
</dbReference>
<evidence type="ECO:0000259" key="3">
    <source>
        <dbReference type="PROSITE" id="PS50043"/>
    </source>
</evidence>
<evidence type="ECO:0000313" key="5">
    <source>
        <dbReference type="Proteomes" id="UP001149140"/>
    </source>
</evidence>
<sequence length="899" mass="96732">MDREAEFGALQAAFDQVIKGQPRTLVIEGEAGIGKTTLVEQFLSRLASVRLLRASGEESEAHVPFAMADQLLRDAGTASDALLTGQHVRVGMELLELMASTTGGAEAVVFVDDAHLADTESLRALLFAARRLAASRVLLLVVVRGSADETLPEGWQKLATEPSGGVLSVGRLDPGQIAALGVTLGVAMTPDAARRLCEHTRGNPLHARAVLQELPAEGTWQHEDRPLPVPKSYAQLILRQLDRCAPDVVGLIQAASVLGVRAPLHPVNELARLQDPLETLDDALESRLMRLDQGAGGAFVEFSHPLIRAAIYDAIPQARRAALNTAAAELLEDAGAVMRHRVEAATVADETLLAELETQAHEQMSRGAWAGAVSNLLAASRLHPRPTDRDRLALEAIEAMMYSGDGAAARRLAERVSFADGPRRDSVLAYLAIFAGDLEAAQRLLALAWERRELADDDRLSATIAQRSAFLATSRLRGHEALEWVARAHALAPGDAATARLVAPSEALGSSFIGRREDAYAALDRWLEPRPGAGFVLLALKGFLVLADGNVNAARSAFATSARESLAEGLLVVAALSLSGLTYVEYVAGEWDHAVVSSERAISLAIESEDRWVTGQAHWRASYVATARGDWPVAEAHVRAIHDQAPSFERHRAAAAIAAAGFAAARERPAEVLDALAPLEQMRSHEGVDDPAFLPWQHLKAHALVDGGQFDEAERFLAEAAGIASSRANPLLGARLAHARAKLEFSRRRLGQSIEAFQEARALIEPLAMPYEQALIELSHGQVLRRTGERRAAAAMLLAAHGRLNELKALPALQRCANELAACGLSPSARKTRDYTALTPQEVAVTRLVVSGMSNREVSVELMLSTKTVEFHLSNVYTKLGVRSRSELRARARASELTL</sequence>
<dbReference type="PRINTS" id="PR00038">
    <property type="entry name" value="HTHLUXR"/>
</dbReference>
<dbReference type="Gene3D" id="3.40.50.300">
    <property type="entry name" value="P-loop containing nucleotide triphosphate hydrolases"/>
    <property type="match status" value="1"/>
</dbReference>
<dbReference type="PROSITE" id="PS00622">
    <property type="entry name" value="HTH_LUXR_1"/>
    <property type="match status" value="1"/>
</dbReference>
<dbReference type="GO" id="GO:0003677">
    <property type="term" value="F:DNA binding"/>
    <property type="evidence" value="ECO:0007669"/>
    <property type="project" value="InterPro"/>
</dbReference>